<organism evidence="1 2">
    <name type="scientific">Camellia lanceoleosa</name>
    <dbReference type="NCBI Taxonomy" id="1840588"/>
    <lineage>
        <taxon>Eukaryota</taxon>
        <taxon>Viridiplantae</taxon>
        <taxon>Streptophyta</taxon>
        <taxon>Embryophyta</taxon>
        <taxon>Tracheophyta</taxon>
        <taxon>Spermatophyta</taxon>
        <taxon>Magnoliopsida</taxon>
        <taxon>eudicotyledons</taxon>
        <taxon>Gunneridae</taxon>
        <taxon>Pentapetalae</taxon>
        <taxon>asterids</taxon>
        <taxon>Ericales</taxon>
        <taxon>Theaceae</taxon>
        <taxon>Camellia</taxon>
    </lineage>
</organism>
<proteinExistence type="predicted"/>
<comment type="caution">
    <text evidence="1">The sequence shown here is derived from an EMBL/GenBank/DDBJ whole genome shotgun (WGS) entry which is preliminary data.</text>
</comment>
<reference evidence="1 2" key="1">
    <citation type="journal article" date="2022" name="Plant J.">
        <title>Chromosome-level genome of Camellia lanceoleosa provides a valuable resource for understanding genome evolution and self-incompatibility.</title>
        <authorList>
            <person name="Gong W."/>
            <person name="Xiao S."/>
            <person name="Wang L."/>
            <person name="Liao Z."/>
            <person name="Chang Y."/>
            <person name="Mo W."/>
            <person name="Hu G."/>
            <person name="Li W."/>
            <person name="Zhao G."/>
            <person name="Zhu H."/>
            <person name="Hu X."/>
            <person name="Ji K."/>
            <person name="Xiang X."/>
            <person name="Song Q."/>
            <person name="Yuan D."/>
            <person name="Jin S."/>
            <person name="Zhang L."/>
        </authorList>
    </citation>
    <scope>NUCLEOTIDE SEQUENCE [LARGE SCALE GENOMIC DNA]</scope>
    <source>
        <strain evidence="1">SQ_2022a</strain>
    </source>
</reference>
<name>A0ACC0FX98_9ERIC</name>
<dbReference type="Proteomes" id="UP001060215">
    <property type="component" value="Chromosome 12"/>
</dbReference>
<keyword evidence="2" id="KW-1185">Reference proteome</keyword>
<accession>A0ACC0FX98</accession>
<sequence length="37" mass="4211">MFESCLRSFSPQLRRCPNCHGISDKGLYNSTYSLIVS</sequence>
<evidence type="ECO:0000313" key="2">
    <source>
        <dbReference type="Proteomes" id="UP001060215"/>
    </source>
</evidence>
<evidence type="ECO:0000313" key="1">
    <source>
        <dbReference type="EMBL" id="KAI7993431.1"/>
    </source>
</evidence>
<protein>
    <submittedName>
        <fullName evidence="1">Uncharacterized protein</fullName>
    </submittedName>
</protein>
<gene>
    <name evidence="1" type="ORF">LOK49_LG11G00220</name>
</gene>
<dbReference type="EMBL" id="CM045769">
    <property type="protein sequence ID" value="KAI7993431.1"/>
    <property type="molecule type" value="Genomic_DNA"/>
</dbReference>